<organism evidence="1">
    <name type="scientific">Micrurus paraensis</name>
    <dbReference type="NCBI Taxonomy" id="1970185"/>
    <lineage>
        <taxon>Eukaryota</taxon>
        <taxon>Metazoa</taxon>
        <taxon>Chordata</taxon>
        <taxon>Craniata</taxon>
        <taxon>Vertebrata</taxon>
        <taxon>Euteleostomi</taxon>
        <taxon>Lepidosauria</taxon>
        <taxon>Squamata</taxon>
        <taxon>Bifurcata</taxon>
        <taxon>Unidentata</taxon>
        <taxon>Episquamata</taxon>
        <taxon>Toxicofera</taxon>
        <taxon>Serpentes</taxon>
        <taxon>Colubroidea</taxon>
        <taxon>Elapidae</taxon>
        <taxon>Elapinae</taxon>
        <taxon>Micrurus</taxon>
    </lineage>
</organism>
<accession>A0A2D4KUW0</accession>
<dbReference type="EMBL" id="IACL01087895">
    <property type="protein sequence ID" value="LAB12489.1"/>
    <property type="molecule type" value="Transcribed_RNA"/>
</dbReference>
<dbReference type="AlphaFoldDB" id="A0A2D4KUW0"/>
<name>A0A2D4KUW0_9SAUR</name>
<reference evidence="1" key="2">
    <citation type="submission" date="2017-11" db="EMBL/GenBank/DDBJ databases">
        <title>Coralsnake Venomics: Analyses of Venom Gland Transcriptomes and Proteomes of Six Brazilian Taxa.</title>
        <authorList>
            <person name="Aird S.D."/>
            <person name="Jorge da Silva N."/>
            <person name="Qiu L."/>
            <person name="Villar-Briones A."/>
            <person name="Aparecida-Saddi V."/>
            <person name="Campos-Telles M.P."/>
            <person name="Grau M."/>
            <person name="Mikheyev A.S."/>
        </authorList>
    </citation>
    <scope>NUCLEOTIDE SEQUENCE</scope>
    <source>
        <tissue evidence="1">Venom_gland</tissue>
    </source>
</reference>
<protein>
    <submittedName>
        <fullName evidence="1">Uncharacterized protein</fullName>
    </submittedName>
</protein>
<reference evidence="1" key="1">
    <citation type="submission" date="2017-07" db="EMBL/GenBank/DDBJ databases">
        <authorList>
            <person name="Mikheyev A."/>
            <person name="Grau M."/>
        </authorList>
    </citation>
    <scope>NUCLEOTIDE SEQUENCE</scope>
    <source>
        <tissue evidence="1">Venom_gland</tissue>
    </source>
</reference>
<proteinExistence type="predicted"/>
<sequence>MLFISESKFIIEKSISDSQALEESSGRYKYDYAIKANVFRKDKSIPCLFQNPNLAMEESSLSPSMALTNPQAFFLSLRTGFKKNGKACPQKLCSGTKIESVQ</sequence>
<evidence type="ECO:0000313" key="1">
    <source>
        <dbReference type="EMBL" id="LAB12489.1"/>
    </source>
</evidence>